<keyword evidence="7 10" id="KW-0472">Membrane</keyword>
<keyword evidence="5 10" id="KW-0573">Peptidoglycan synthesis</keyword>
<feature type="transmembrane region" description="Helical" evidence="10">
    <location>
        <begin position="69"/>
        <end position="88"/>
    </location>
</feature>
<keyword evidence="3 10" id="KW-0812">Transmembrane</keyword>
<comment type="function">
    <text evidence="8 10 11">Involved in peptidoglycan biosynthesis. Transports lipid-linked peptidoglycan precursors from the inner to the outer leaflet of the cytoplasmic membrane.</text>
</comment>
<proteinExistence type="inferred from homology"/>
<dbReference type="NCBIfam" id="TIGR01695">
    <property type="entry name" value="murJ_mviN"/>
    <property type="match status" value="1"/>
</dbReference>
<evidence type="ECO:0000256" key="6">
    <source>
        <dbReference type="ARBA" id="ARBA00022989"/>
    </source>
</evidence>
<keyword evidence="10" id="KW-0997">Cell inner membrane</keyword>
<dbReference type="Proteomes" id="UP000252631">
    <property type="component" value="Unassembled WGS sequence"/>
</dbReference>
<dbReference type="Proteomes" id="UP000256343">
    <property type="component" value="Unassembled WGS sequence"/>
</dbReference>
<dbReference type="AlphaFoldDB" id="A0A336JTB2"/>
<feature type="transmembrane region" description="Helical" evidence="10">
    <location>
        <begin position="136"/>
        <end position="157"/>
    </location>
</feature>
<feature type="transmembrane region" description="Helical" evidence="10">
    <location>
        <begin position="207"/>
        <end position="224"/>
    </location>
</feature>
<dbReference type="UniPathway" id="UPA00219"/>
<evidence type="ECO:0000256" key="7">
    <source>
        <dbReference type="ARBA" id="ARBA00023136"/>
    </source>
</evidence>
<comment type="similarity">
    <text evidence="9 10 11">Belongs to the MurJ/MviN family.</text>
</comment>
<comment type="pathway">
    <text evidence="10">Cell wall biogenesis; peptidoglycan biosynthesis.</text>
</comment>
<keyword evidence="6 10" id="KW-1133">Transmembrane helix</keyword>
<gene>
    <name evidence="10" type="primary">murJ</name>
    <name evidence="13" type="ORF">BJ125_11582</name>
    <name evidence="14" type="ORF">SAMN05892882_11582</name>
</gene>
<feature type="transmembrane region" description="Helical" evidence="10">
    <location>
        <begin position="489"/>
        <end position="510"/>
    </location>
</feature>
<evidence type="ECO:0000256" key="9">
    <source>
        <dbReference type="ARBA" id="ARBA00061532"/>
    </source>
</evidence>
<evidence type="ECO:0000256" key="1">
    <source>
        <dbReference type="ARBA" id="ARBA00004651"/>
    </source>
</evidence>
<evidence type="ECO:0000313" key="15">
    <source>
        <dbReference type="Proteomes" id="UP000252631"/>
    </source>
</evidence>
<keyword evidence="10 11" id="KW-0961">Cell wall biogenesis/degradation</keyword>
<dbReference type="InterPro" id="IPR004268">
    <property type="entry name" value="MurJ"/>
</dbReference>
<evidence type="ECO:0000313" key="16">
    <source>
        <dbReference type="Proteomes" id="UP000256343"/>
    </source>
</evidence>
<dbReference type="PRINTS" id="PR01806">
    <property type="entry name" value="VIRFACTRMVIN"/>
</dbReference>
<feature type="transmembrane region" description="Helical" evidence="10">
    <location>
        <begin position="289"/>
        <end position="311"/>
    </location>
</feature>
<feature type="transmembrane region" description="Helical" evidence="10">
    <location>
        <begin position="522"/>
        <end position="545"/>
    </location>
</feature>
<keyword evidence="16" id="KW-1185">Reference proteome</keyword>
<dbReference type="GO" id="GO:0008360">
    <property type="term" value="P:regulation of cell shape"/>
    <property type="evidence" value="ECO:0007669"/>
    <property type="project" value="UniProtKB-UniRule"/>
</dbReference>
<sequence>MRRLDPAMTAGVRTLPGQQGHPFYQSATKPSRTRPLRRQSGYKAGMIRPLLTVSAGTLSSRLLGFVRDALVAALLGAGVVADAFLLAFQLVNVTRRLLTEGALNAALVPAWLKVREHNGAAAAAAFAGRLLGTITLATLALAILLGVFMPLLIAMLAPGFVGQPALLMATRDARLMLPYLAFAGPVAVMMGLFNAQGKVGLTAFSPLLFNVSLIVVTAVLLLGHDNPTTAALILSATVGVAGLLQLSILAINGRGERLATPLRAGFDAAMRAFLAKAIPGMVANSGPQLLIVAGAIIASAQPAAVSWLYFANRLIELPLGIVGVAMGAVLVPELSRAVRGGDAAALSDAASRGLELAVGVALPATFGLIVLAEPIVRLLFEHGAFSAADSAATAQALAVLAAGLPAQVLAKNWSAAFFAREDTRTPLMATLISIAVALATAVLLGRLFGAAGVAAAISLGAWSNAALLLGRGTQRFGISIDAPARRRLVLIVLAAGTMGALLWLTAGLVLTTAAGATLVQAAALAVLIAGGLIVYGAILMLAGVIRPAGALRALRRPRGLRD</sequence>
<feature type="transmembrane region" description="Helical" evidence="10">
    <location>
        <begin position="450"/>
        <end position="469"/>
    </location>
</feature>
<keyword evidence="2 10" id="KW-1003">Cell membrane</keyword>
<evidence type="ECO:0000256" key="12">
    <source>
        <dbReference type="SAM" id="MobiDB-lite"/>
    </source>
</evidence>
<dbReference type="EMBL" id="UFQQ01000015">
    <property type="protein sequence ID" value="SSW91973.1"/>
    <property type="molecule type" value="Genomic_DNA"/>
</dbReference>
<dbReference type="GO" id="GO:0034204">
    <property type="term" value="P:lipid translocation"/>
    <property type="evidence" value="ECO:0007669"/>
    <property type="project" value="TreeGrafter"/>
</dbReference>
<feature type="transmembrane region" description="Helical" evidence="10">
    <location>
        <begin position="392"/>
        <end position="413"/>
    </location>
</feature>
<feature type="transmembrane region" description="Helical" evidence="10">
    <location>
        <begin position="425"/>
        <end position="444"/>
    </location>
</feature>
<evidence type="ECO:0000256" key="4">
    <source>
        <dbReference type="ARBA" id="ARBA00022960"/>
    </source>
</evidence>
<evidence type="ECO:0000256" key="11">
    <source>
        <dbReference type="PIRNR" id="PIRNR002869"/>
    </source>
</evidence>
<dbReference type="PIRSF" id="PIRSF002869">
    <property type="entry name" value="MviN"/>
    <property type="match status" value="1"/>
</dbReference>
<reference evidence="14 15" key="1">
    <citation type="submission" date="2017-08" db="EMBL/GenBank/DDBJ databases">
        <authorList>
            <person name="de Groot N.N."/>
        </authorList>
    </citation>
    <scope>NUCLEOTIDE SEQUENCE [LARGE SCALE GENOMIC DNA]</scope>
    <source>
        <strain evidence="14 15">JA575</strain>
    </source>
</reference>
<evidence type="ECO:0000256" key="2">
    <source>
        <dbReference type="ARBA" id="ARBA00022475"/>
    </source>
</evidence>
<evidence type="ECO:0000256" key="5">
    <source>
        <dbReference type="ARBA" id="ARBA00022984"/>
    </source>
</evidence>
<dbReference type="GO" id="GO:0005886">
    <property type="term" value="C:plasma membrane"/>
    <property type="evidence" value="ECO:0007669"/>
    <property type="project" value="UniProtKB-SubCell"/>
</dbReference>
<name>A0A336JTB2_9BRAD</name>
<dbReference type="GO" id="GO:0015648">
    <property type="term" value="F:lipid-linked peptidoglycan transporter activity"/>
    <property type="evidence" value="ECO:0007669"/>
    <property type="project" value="UniProtKB-UniRule"/>
</dbReference>
<keyword evidence="10 11" id="KW-0813">Transport</keyword>
<comment type="subcellular location">
    <subcellularLocation>
        <location evidence="10">Cell inner membrane</location>
        <topology evidence="10">Multi-pass membrane protein</topology>
    </subcellularLocation>
    <subcellularLocation>
        <location evidence="1">Cell membrane</location>
        <topology evidence="1">Multi-pass membrane protein</topology>
    </subcellularLocation>
</comment>
<evidence type="ECO:0000256" key="3">
    <source>
        <dbReference type="ARBA" id="ARBA00022692"/>
    </source>
</evidence>
<dbReference type="CDD" id="cd13123">
    <property type="entry name" value="MATE_MurJ_like"/>
    <property type="match status" value="1"/>
</dbReference>
<feature type="transmembrane region" description="Helical" evidence="10">
    <location>
        <begin position="230"/>
        <end position="251"/>
    </location>
</feature>
<protein>
    <recommendedName>
        <fullName evidence="10">Probable lipid II flippase MurJ</fullName>
    </recommendedName>
</protein>
<dbReference type="HAMAP" id="MF_02078">
    <property type="entry name" value="MurJ_MviN"/>
    <property type="match status" value="1"/>
</dbReference>
<feature type="transmembrane region" description="Helical" evidence="10">
    <location>
        <begin position="356"/>
        <end position="380"/>
    </location>
</feature>
<evidence type="ECO:0000313" key="13">
    <source>
        <dbReference type="EMBL" id="RED31320.1"/>
    </source>
</evidence>
<feature type="transmembrane region" description="Helical" evidence="10">
    <location>
        <begin position="177"/>
        <end position="195"/>
    </location>
</feature>
<feature type="region of interest" description="Disordered" evidence="12">
    <location>
        <begin position="16"/>
        <end position="35"/>
    </location>
</feature>
<dbReference type="Pfam" id="PF03023">
    <property type="entry name" value="MurJ"/>
    <property type="match status" value="1"/>
</dbReference>
<dbReference type="PANTHER" id="PTHR47019:SF1">
    <property type="entry name" value="LIPID II FLIPPASE MURJ"/>
    <property type="match status" value="1"/>
</dbReference>
<dbReference type="InterPro" id="IPR051050">
    <property type="entry name" value="Lipid_II_flippase_MurJ/MviN"/>
</dbReference>
<keyword evidence="4 10" id="KW-0133">Cell shape</keyword>
<accession>A0A336JTB2</accession>
<reference evidence="13 16" key="2">
    <citation type="submission" date="2018-07" db="EMBL/GenBank/DDBJ databases">
        <title>Genomic Encyclopedia of Archaeal and Bacterial Type Strains, Phase II (KMG-II): from individual species to whole genera.</title>
        <authorList>
            <person name="Goeker M."/>
        </authorList>
    </citation>
    <scope>NUCLEOTIDE SEQUENCE [LARGE SCALE GENOMIC DNA]</scope>
    <source>
        <strain evidence="13 16">JA575</strain>
    </source>
</reference>
<dbReference type="GO" id="GO:0009252">
    <property type="term" value="P:peptidoglycan biosynthetic process"/>
    <property type="evidence" value="ECO:0007669"/>
    <property type="project" value="UniProtKB-UniRule"/>
</dbReference>
<evidence type="ECO:0000256" key="8">
    <source>
        <dbReference type="ARBA" id="ARBA00060041"/>
    </source>
</evidence>
<dbReference type="GO" id="GO:0071555">
    <property type="term" value="P:cell wall organization"/>
    <property type="evidence" value="ECO:0007669"/>
    <property type="project" value="UniProtKB-UniRule"/>
</dbReference>
<organism evidence="14 15">
    <name type="scientific">Rhodopseudomonas pentothenatexigens</name>
    <dbReference type="NCBI Taxonomy" id="999699"/>
    <lineage>
        <taxon>Bacteria</taxon>
        <taxon>Pseudomonadati</taxon>
        <taxon>Pseudomonadota</taxon>
        <taxon>Alphaproteobacteria</taxon>
        <taxon>Hyphomicrobiales</taxon>
        <taxon>Nitrobacteraceae</taxon>
        <taxon>Rhodopseudomonas</taxon>
    </lineage>
</organism>
<evidence type="ECO:0000256" key="10">
    <source>
        <dbReference type="HAMAP-Rule" id="MF_02078"/>
    </source>
</evidence>
<evidence type="ECO:0000313" key="14">
    <source>
        <dbReference type="EMBL" id="SSW91973.1"/>
    </source>
</evidence>
<dbReference type="PANTHER" id="PTHR47019">
    <property type="entry name" value="LIPID II FLIPPASE MURJ"/>
    <property type="match status" value="1"/>
</dbReference>
<dbReference type="EMBL" id="QRDT01000015">
    <property type="protein sequence ID" value="RED31320.1"/>
    <property type="molecule type" value="Genomic_DNA"/>
</dbReference>